<sequence>MRSIQQRTLAGITEVHGQADGDPDHERHPGVPAQVSHQHDAEDHGQRRDHGHERHAERAFQVGTLLAHDDHGNRHQAERGQRADVDQLGQDVERHEGGHHAKEQAHHPGRKERRLEFRVHGRQALGQQAVARHGKDDAGLAVSHHQNHGGHAKDGAQVDKTGHPVFTGVFQGQRDRVVDAQEFLVRHDAGHDGRHDHVQHGAYAQRTDDADRQVALGTFDFFRRRRDRIETDEGKEHQRGSAQHAVVTVRHERLPVGRLHVARTDKDKQQHHADLDCHHDVVHAGRFAHAPAQHGREHQHDDQRGQVDDGGHARQRAGRGRQRHRQLVAEAGDERLEIAGPAHRHGGRGQAVFEQQVPADHPGGQLAQGGVGIGVDRTGHGHGGGEFGVTQGGKAAGNGGHHERERQRRAGSDGAGAGQHENTGADNGANTHQNQVEGTEYFGQTAGLLRAGNHIIEEDVAVATVCFVALLFRIRHSAGLDCCHFTRRMTGMAGTRSQSGKAPARAADGRTGGVGVKAGIARRAGPAAGVVAIMGVDGVEGVGGVGGIVGVIRQPPAAALAAPPAQNIARRRGRFGQRTVQYGGGLRLARGMGGRDGLAGAGQPRPAAIKPGHGARAQAQRQPQHIEQPCHDKHGAKRQRRPVFDVQFDSGQVARCLRIEMGGKRRQQLGLVFAGAGTALPALDLQADVGGHGRAVGGGRVGVGGADPRRRQGGRVALGGARRVAGVGMHGCVGQQLGKRDALVERGRFQVVARLRGLAVAALVDDQLAMALVAAQRQLVVVEIADQLVEQGVHRCRRAGGRRQVAVENGAEMFEHGAMEGGAVQAGVQAGPGGAVPVQMRVAFAVVRHGQLGQQSRHPLRALRFHEAGALRQFRDPVPGGHRASLVDVGAEHAAGQRIDQHHGLAVERKRVLQAQVTLHPRGAGRVAPGAARDQREKQRGLFIVAAQRLGQRLVGQRLVVVEPRAQRHQRRRQPVARCGQHQFLGGGRDGVLAYHAEVGCLQDADGGAAHLFVIAELALELLAHFYLAGFGQLQLLVHGVGGNEFAKQFFQRCQLVAGVGDFLAHAGHLAGHRVHIAADGAQAGFDHRQVGHVHDTLVAHAAPGRTAPARRARRAGSAWARTPGCMAQAVALEHAERLVVGAVAFDVDDVGHVAAGSGAVGAAAHDARRREPAAVLDGHDVFHRVHHQAVLFVAPFDHQDLGLLGGVGGRHAVQAAQVDHAHHLLAQVEHAAQEVGHAGRARDVAGVVDDFAHLGDFHGIGVIERKRQVHMALAAPGVARGQAGGSRIVGGIQAGVAGAHVDDFRAGQDLPVVEQDDVGLAGAGDATGKHAGARLAQQRDRHQVFRIVIDDAVHRIDQEADGGVVDAGDHHALVGRIVAHLAGGRVLGSAGREQQGAEAHDRHRAAAEIDAALAQRAVQDGRLDFGHADDFLDGAHVEGERRPRRAETHALAAFALVPPCRLPARALQRQNLRHVFDAQQRGRIEHLQQARAVVQQDGAGDHALALAGRIRQRAALLGPHAQDIAGSVEQDADQHALVVEDGDFLAAVGSRRGRVEHARQVDHRNHRAAQVEHAVEEWRRQRHHRHAVRVVDDLADALGGQGEFVVAQHERAEQLTRGSGAGLNGGSAMVDGIRHGAPRAGVAGVSQAR</sequence>
<feature type="region of interest" description="Disordered" evidence="1">
    <location>
        <begin position="93"/>
        <end position="112"/>
    </location>
</feature>
<feature type="compositionally biased region" description="Polar residues" evidence="1">
    <location>
        <begin position="420"/>
        <end position="432"/>
    </location>
</feature>
<feature type="compositionally biased region" description="Basic and acidic residues" evidence="1">
    <location>
        <begin position="17"/>
        <end position="29"/>
    </location>
</feature>
<feature type="compositionally biased region" description="Gly residues" evidence="1">
    <location>
        <begin position="381"/>
        <end position="399"/>
    </location>
</feature>
<proteinExistence type="predicted"/>
<feature type="compositionally biased region" description="Basic and acidic residues" evidence="1">
    <location>
        <begin position="400"/>
        <end position="411"/>
    </location>
</feature>
<dbReference type="EMBL" id="BKCJ010000013">
    <property type="protein sequence ID" value="GEU28675.1"/>
    <property type="molecule type" value="Genomic_DNA"/>
</dbReference>
<feature type="compositionally biased region" description="Basic and acidic residues" evidence="1">
    <location>
        <begin position="294"/>
        <end position="312"/>
    </location>
</feature>
<protein>
    <submittedName>
        <fullName evidence="2">Uncharacterized protein</fullName>
    </submittedName>
</protein>
<feature type="compositionally biased region" description="Basic and acidic residues" evidence="1">
    <location>
        <begin position="230"/>
        <end position="239"/>
    </location>
</feature>
<comment type="caution">
    <text evidence="2">The sequence shown here is derived from an EMBL/GenBank/DDBJ whole genome shotgun (WGS) entry which is preliminary data.</text>
</comment>
<evidence type="ECO:0000256" key="1">
    <source>
        <dbReference type="SAM" id="MobiDB-lite"/>
    </source>
</evidence>
<gene>
    <name evidence="2" type="ORF">Tci_000653</name>
</gene>
<feature type="compositionally biased region" description="Basic residues" evidence="1">
    <location>
        <begin position="313"/>
        <end position="326"/>
    </location>
</feature>
<feature type="compositionally biased region" description="Basic and acidic residues" evidence="1">
    <location>
        <begin position="93"/>
        <end position="106"/>
    </location>
</feature>
<evidence type="ECO:0000313" key="2">
    <source>
        <dbReference type="EMBL" id="GEU28675.1"/>
    </source>
</evidence>
<feature type="region of interest" description="Disordered" evidence="1">
    <location>
        <begin position="1"/>
        <end position="54"/>
    </location>
</feature>
<name>A0A699GKN3_TANCI</name>
<feature type="region of interest" description="Disordered" evidence="1">
    <location>
        <begin position="290"/>
        <end position="326"/>
    </location>
</feature>
<reference evidence="2" key="1">
    <citation type="journal article" date="2019" name="Sci. Rep.">
        <title>Draft genome of Tanacetum cinerariifolium, the natural source of mosquito coil.</title>
        <authorList>
            <person name="Yamashiro T."/>
            <person name="Shiraishi A."/>
            <person name="Satake H."/>
            <person name="Nakayama K."/>
        </authorList>
    </citation>
    <scope>NUCLEOTIDE SEQUENCE</scope>
</reference>
<feature type="region of interest" description="Disordered" evidence="1">
    <location>
        <begin position="230"/>
        <end position="253"/>
    </location>
</feature>
<feature type="region of interest" description="Disordered" evidence="1">
    <location>
        <begin position="380"/>
        <end position="432"/>
    </location>
</feature>
<feature type="region of interest" description="Disordered" evidence="1">
    <location>
        <begin position="593"/>
        <end position="642"/>
    </location>
</feature>
<accession>A0A699GKN3</accession>
<feature type="compositionally biased region" description="Basic and acidic residues" evidence="1">
    <location>
        <begin position="37"/>
        <end position="54"/>
    </location>
</feature>
<organism evidence="2">
    <name type="scientific">Tanacetum cinerariifolium</name>
    <name type="common">Dalmatian daisy</name>
    <name type="synonym">Chrysanthemum cinerariifolium</name>
    <dbReference type="NCBI Taxonomy" id="118510"/>
    <lineage>
        <taxon>Eukaryota</taxon>
        <taxon>Viridiplantae</taxon>
        <taxon>Streptophyta</taxon>
        <taxon>Embryophyta</taxon>
        <taxon>Tracheophyta</taxon>
        <taxon>Spermatophyta</taxon>
        <taxon>Magnoliopsida</taxon>
        <taxon>eudicotyledons</taxon>
        <taxon>Gunneridae</taxon>
        <taxon>Pentapetalae</taxon>
        <taxon>asterids</taxon>
        <taxon>campanulids</taxon>
        <taxon>Asterales</taxon>
        <taxon>Asteraceae</taxon>
        <taxon>Asteroideae</taxon>
        <taxon>Anthemideae</taxon>
        <taxon>Anthemidinae</taxon>
        <taxon>Tanacetum</taxon>
    </lineage>
</organism>